<organism evidence="8">
    <name type="scientific">Picea sitchensis</name>
    <name type="common">Sitka spruce</name>
    <name type="synonym">Pinus sitchensis</name>
    <dbReference type="NCBI Taxonomy" id="3332"/>
    <lineage>
        <taxon>Eukaryota</taxon>
        <taxon>Viridiplantae</taxon>
        <taxon>Streptophyta</taxon>
        <taxon>Embryophyta</taxon>
        <taxon>Tracheophyta</taxon>
        <taxon>Spermatophyta</taxon>
        <taxon>Pinopsida</taxon>
        <taxon>Pinidae</taxon>
        <taxon>Conifers I</taxon>
        <taxon>Pinales</taxon>
        <taxon>Pinaceae</taxon>
        <taxon>Picea</taxon>
    </lineage>
</organism>
<comment type="catalytic activity">
    <reaction evidence="6">
        <text>2'-phospho-[ligated tRNA] + NAD(+) = mature tRNA + ADP-alpha-D-ribose 1'',2''-cyclic phosphate + nicotinamide</text>
        <dbReference type="Rhea" id="RHEA:23324"/>
        <dbReference type="Rhea" id="RHEA-COMP:11106"/>
        <dbReference type="Rhea" id="RHEA-COMP:11107"/>
        <dbReference type="ChEBI" id="CHEBI:17154"/>
        <dbReference type="ChEBI" id="CHEBI:57540"/>
        <dbReference type="ChEBI" id="CHEBI:76596"/>
        <dbReference type="ChEBI" id="CHEBI:82883"/>
        <dbReference type="ChEBI" id="CHEBI:85027"/>
        <dbReference type="EC" id="2.7.1.160"/>
    </reaction>
</comment>
<dbReference type="InterPro" id="IPR042080">
    <property type="entry name" value="RNA_2'-PTrans_N"/>
</dbReference>
<evidence type="ECO:0000256" key="5">
    <source>
        <dbReference type="ARBA" id="ARBA00023027"/>
    </source>
</evidence>
<evidence type="ECO:0000256" key="2">
    <source>
        <dbReference type="ARBA" id="ARBA00009836"/>
    </source>
</evidence>
<proteinExistence type="evidence at transcript level"/>
<dbReference type="PANTHER" id="PTHR12684">
    <property type="entry name" value="PUTATIVE PHOSPHOTRANSFERASE"/>
    <property type="match status" value="1"/>
</dbReference>
<dbReference type="AlphaFoldDB" id="B8LLX4"/>
<evidence type="ECO:0000256" key="3">
    <source>
        <dbReference type="ARBA" id="ARBA00012007"/>
    </source>
</evidence>
<comment type="function">
    <text evidence="1">Catalyzes the last step of tRNA splicing, the transfer of the splice junction 2'-phosphate from ligated tRNA to NAD to produce ADP-ribose 1''-2'' cyclic phosphate.</text>
</comment>
<dbReference type="GO" id="GO:0000215">
    <property type="term" value="F:tRNA 2'-phosphotransferase activity"/>
    <property type="evidence" value="ECO:0007669"/>
    <property type="project" value="UniProtKB-EC"/>
</dbReference>
<dbReference type="InterPro" id="IPR002745">
    <property type="entry name" value="Ptrans_KptA/Tpt1"/>
</dbReference>
<sequence>MGRSGSKRKGSKAKGPVSTNQNSAQDYISDRTACGPCRSGSHLVPTCGSSGSGSPPSTGCVPKDPESTIRNSAQKHNADGTACGPCGSSSHSVSSAGIERGSSGFPPQSTWGSGKLNPSVGGHSTVVPTEGNSASGAPSAALGSREQKSMEVQENPHVVRESKGIAGSAIQGVEKSSGKSATEHGPSGFPPQSAWSSGKLNFSGGRHSIVVPMEGNSASGAPSTASGSGERESMEVQENPHVVRESKGTAGAAIQGIEGSSGKSADEPTGSVILQPSRFNDKQKQRVEGSTPVVINKGLSTSSDYQGYKGNTEEGFDRSRGGRGGSRGGYGHQRGEYDRRPENEGGWNRSRGRGGRGYYGSQGGESDQINALGRSLSSVLRHRADELKLNIRSDGYVAVKDLLKLNVKTPARVPLNSHSIDDIKEAVKRDNKQRFGLLEEKSVLLIRANQGHSINFIDSEELLKPILSAEDVPVCVHGTYLKNLELIKKNGLNRMKRNHVHFARGLSKDSGVISGMRSDCEVFIYLDTKKALQGGMKLFVSENGVILTEGFNGVVPPEYFANIETVERKRNKKY</sequence>
<protein>
    <recommendedName>
        <fullName evidence="3">2'-phosphotransferase</fullName>
        <ecNumber evidence="3">2.7.1.160</ecNumber>
    </recommendedName>
</protein>
<feature type="compositionally biased region" description="Low complexity" evidence="7">
    <location>
        <begin position="131"/>
        <end position="144"/>
    </location>
</feature>
<comment type="similarity">
    <text evidence="2">Belongs to the KptA/TPT1 family.</text>
</comment>
<dbReference type="InterPro" id="IPR042081">
    <property type="entry name" value="RNA_2'-PTrans_C"/>
</dbReference>
<feature type="compositionally biased region" description="Low complexity" evidence="7">
    <location>
        <begin position="44"/>
        <end position="62"/>
    </location>
</feature>
<dbReference type="GO" id="GO:0006388">
    <property type="term" value="P:tRNA splicing, via endonucleolytic cleavage and ligation"/>
    <property type="evidence" value="ECO:0007669"/>
    <property type="project" value="TreeGrafter"/>
</dbReference>
<accession>B8LLX4</accession>
<dbReference type="PANTHER" id="PTHR12684:SF2">
    <property type="entry name" value="TRNA 2'-PHOSPHOTRANSFERASE 1"/>
    <property type="match status" value="1"/>
</dbReference>
<name>B8LLX4_PICSI</name>
<feature type="compositionally biased region" description="Basic and acidic residues" evidence="7">
    <location>
        <begin position="311"/>
        <end position="320"/>
    </location>
</feature>
<dbReference type="SUPFAM" id="SSF56399">
    <property type="entry name" value="ADP-ribosylation"/>
    <property type="match status" value="1"/>
</dbReference>
<evidence type="ECO:0000313" key="8">
    <source>
        <dbReference type="EMBL" id="ABR16654.1"/>
    </source>
</evidence>
<dbReference type="Gene3D" id="3.20.170.30">
    <property type="match status" value="1"/>
</dbReference>
<feature type="compositionally biased region" description="Low complexity" evidence="7">
    <location>
        <begin position="217"/>
        <end position="228"/>
    </location>
</feature>
<evidence type="ECO:0000256" key="1">
    <source>
        <dbReference type="ARBA" id="ARBA00003343"/>
    </source>
</evidence>
<evidence type="ECO:0000256" key="4">
    <source>
        <dbReference type="ARBA" id="ARBA00022679"/>
    </source>
</evidence>
<reference evidence="8" key="1">
    <citation type="submission" date="2007-06" db="EMBL/GenBank/DDBJ databases">
        <title>Full length cDNA sequences from Sitka Spruce (Picea sitchensis).</title>
        <authorList>
            <person name="Ralph S.G."/>
            <person name="Chun H.E."/>
            <person name="Liao N."/>
            <person name="Ali J."/>
            <person name="Reid K."/>
            <person name="Kolosova N."/>
            <person name="Cooper N."/>
            <person name="Cullis C."/>
            <person name="Jancsik S."/>
            <person name="Moore R."/>
            <person name="Mayo M."/>
            <person name="Wagner S."/>
            <person name="Holt R.A."/>
            <person name="Jones S.J.M."/>
            <person name="Marra M.A."/>
            <person name="Ritland C.E."/>
            <person name="Ritland K."/>
            <person name="Bohlmann J."/>
        </authorList>
    </citation>
    <scope>NUCLEOTIDE SEQUENCE</scope>
    <source>
        <tissue evidence="8">Green portion of the leader tissue</tissue>
    </source>
</reference>
<feature type="compositionally biased region" description="Gly residues" evidence="7">
    <location>
        <begin position="322"/>
        <end position="332"/>
    </location>
</feature>
<keyword evidence="4" id="KW-0808">Transferase</keyword>
<evidence type="ECO:0000256" key="6">
    <source>
        <dbReference type="ARBA" id="ARBA00047949"/>
    </source>
</evidence>
<dbReference type="EMBL" id="EF676772">
    <property type="protein sequence ID" value="ABR16654.1"/>
    <property type="molecule type" value="mRNA"/>
</dbReference>
<feature type="compositionally biased region" description="Basic residues" evidence="7">
    <location>
        <begin position="1"/>
        <end position="12"/>
    </location>
</feature>
<keyword evidence="5" id="KW-0520">NAD</keyword>
<evidence type="ECO:0000256" key="7">
    <source>
        <dbReference type="SAM" id="MobiDB-lite"/>
    </source>
</evidence>
<dbReference type="Gene3D" id="1.10.10.970">
    <property type="entry name" value="RNA 2'-phosphotransferase, Tpt1/KptA family, N-terminal domain"/>
    <property type="match status" value="1"/>
</dbReference>
<feature type="compositionally biased region" description="Polar residues" evidence="7">
    <location>
        <begin position="17"/>
        <end position="26"/>
    </location>
</feature>
<feature type="region of interest" description="Disordered" evidence="7">
    <location>
        <begin position="1"/>
        <end position="367"/>
    </location>
</feature>
<dbReference type="Pfam" id="PF01885">
    <property type="entry name" value="PTS_2-RNA"/>
    <property type="match status" value="1"/>
</dbReference>
<dbReference type="EC" id="2.7.1.160" evidence="3"/>
<feature type="compositionally biased region" description="Basic and acidic residues" evidence="7">
    <location>
        <begin position="333"/>
        <end position="343"/>
    </location>
</feature>